<evidence type="ECO:0000256" key="3">
    <source>
        <dbReference type="ARBA" id="ARBA00022452"/>
    </source>
</evidence>
<evidence type="ECO:0000256" key="6">
    <source>
        <dbReference type="ARBA" id="ARBA00023136"/>
    </source>
</evidence>
<comment type="similarity">
    <text evidence="8">Belongs to the TonB-dependent receptor family.</text>
</comment>
<dbReference type="PROSITE" id="PS52016">
    <property type="entry name" value="TONB_DEPENDENT_REC_3"/>
    <property type="match status" value="1"/>
</dbReference>
<evidence type="ECO:0000256" key="1">
    <source>
        <dbReference type="ARBA" id="ARBA00004571"/>
    </source>
</evidence>
<organism evidence="11 12">
    <name type="scientific">Albibacterium profundi</name>
    <dbReference type="NCBI Taxonomy" id="3134906"/>
    <lineage>
        <taxon>Bacteria</taxon>
        <taxon>Pseudomonadati</taxon>
        <taxon>Bacteroidota</taxon>
        <taxon>Sphingobacteriia</taxon>
        <taxon>Sphingobacteriales</taxon>
        <taxon>Sphingobacteriaceae</taxon>
        <taxon>Albibacterium</taxon>
    </lineage>
</organism>
<dbReference type="PANTHER" id="PTHR30069">
    <property type="entry name" value="TONB-DEPENDENT OUTER MEMBRANE RECEPTOR"/>
    <property type="match status" value="1"/>
</dbReference>
<keyword evidence="7 8" id="KW-0998">Cell outer membrane</keyword>
<dbReference type="Pfam" id="PF07715">
    <property type="entry name" value="Plug"/>
    <property type="match status" value="1"/>
</dbReference>
<keyword evidence="6 8" id="KW-0472">Membrane</keyword>
<name>A0ABV5C9S0_9SPHI</name>
<reference evidence="11 12" key="1">
    <citation type="submission" date="2024-04" db="EMBL/GenBank/DDBJ databases">
        <title>Albibacterium profundi sp. nov., isolated from sediment of the Challenger Deep of Mariana Trench.</title>
        <authorList>
            <person name="Wang Y."/>
        </authorList>
    </citation>
    <scope>NUCLEOTIDE SEQUENCE [LARGE SCALE GENOMIC DNA]</scope>
    <source>
        <strain evidence="11 12">RHL897</strain>
    </source>
</reference>
<dbReference type="PANTHER" id="PTHR30069:SF29">
    <property type="entry name" value="HEMOGLOBIN AND HEMOGLOBIN-HAPTOGLOBIN-BINDING PROTEIN 1-RELATED"/>
    <property type="match status" value="1"/>
</dbReference>
<feature type="domain" description="Outer membrane protein beta-barrel" evidence="10">
    <location>
        <begin position="425"/>
        <end position="654"/>
    </location>
</feature>
<evidence type="ECO:0000256" key="8">
    <source>
        <dbReference type="PROSITE-ProRule" id="PRU01360"/>
    </source>
</evidence>
<evidence type="ECO:0000256" key="4">
    <source>
        <dbReference type="ARBA" id="ARBA00022692"/>
    </source>
</evidence>
<dbReference type="SUPFAM" id="SSF56935">
    <property type="entry name" value="Porins"/>
    <property type="match status" value="1"/>
</dbReference>
<comment type="subcellular location">
    <subcellularLocation>
        <location evidence="1 8">Cell outer membrane</location>
        <topology evidence="1 8">Multi-pass membrane protein</topology>
    </subcellularLocation>
</comment>
<dbReference type="Pfam" id="PF14905">
    <property type="entry name" value="OMP_b-brl_3"/>
    <property type="match status" value="1"/>
</dbReference>
<dbReference type="InterPro" id="IPR036942">
    <property type="entry name" value="Beta-barrel_TonB_sf"/>
</dbReference>
<dbReference type="RefSeq" id="WP_375555796.1">
    <property type="nucleotide sequence ID" value="NZ_JBBVGT010000001.1"/>
</dbReference>
<accession>A0ABV5C9S0</accession>
<dbReference type="InterPro" id="IPR012910">
    <property type="entry name" value="Plug_dom"/>
</dbReference>
<sequence length="677" mass="77522">MRIFIFTSVSLVVTFSLTCVSVLPIAAQELRRLDPDSLKSYELNEVEINSLQQLEILRSPVPMQSLNKEVLDKLNSLSVADAVRYFSGVQLKDYGGVGGLKTVNIRSLGTNHTQVFYDGIAIGNAQNGQVDLGKLSLANMEQVSVINGQDPNLFQPAKAYASASSISLLSMEPTFTGNKRLNASVHLKSGSFGLFNSALNVDYKLNESLSARLSSEYTNAHGRYDFNYTNGVYDTTATRTNADIRAFRLEAALFGKPDSTMSWQAKYYHYESERGLPGAIVANRFDYSQRLWDESNFLQLAVEKRVSERYRFAIKAKLAVDYNRYLDPEYVTTEGFLDNKYQQKEGYVSVANAFRIRQNWRANFSVDYIHNKLDANLYRFQFPRRNTFLAALATDYRLNSFYIQGSLLATYVDDDVQVFESAGDQQDFTPTVMASWKPFESSDFRLRGFYKSIFRMPTFNDLYYTFIGNTFLRPEYTHQYNMGFTYFKRVDHAFFNYIGIQTDVYRNLVKDKIVAIPSANLFRWTMLNLGEVKINGLETNIKVVGKVSPKLQFSGLMNYTYQRAEDHTQNAFNFGHQIPYIPVHSGSFAGMLSADDYGLNYSFIYTGERYSQKANIPANYVDPWYTHDVSVWYALQHKQTTLKLRAEVNNVLDQHYDVILNFPMPGRHYRLSLTLII</sequence>
<dbReference type="InterPro" id="IPR037066">
    <property type="entry name" value="Plug_dom_sf"/>
</dbReference>
<keyword evidence="3 8" id="KW-1134">Transmembrane beta strand</keyword>
<evidence type="ECO:0000259" key="10">
    <source>
        <dbReference type="Pfam" id="PF14905"/>
    </source>
</evidence>
<keyword evidence="2 8" id="KW-0813">Transport</keyword>
<keyword evidence="5" id="KW-0732">Signal</keyword>
<dbReference type="Gene3D" id="2.170.130.10">
    <property type="entry name" value="TonB-dependent receptor, plug domain"/>
    <property type="match status" value="1"/>
</dbReference>
<dbReference type="Gene3D" id="2.40.170.20">
    <property type="entry name" value="TonB-dependent receptor, beta-barrel domain"/>
    <property type="match status" value="1"/>
</dbReference>
<protein>
    <submittedName>
        <fullName evidence="11">TonB-dependent receptor plug domain-containing protein</fullName>
    </submittedName>
</protein>
<feature type="domain" description="TonB-dependent receptor plug" evidence="9">
    <location>
        <begin position="58"/>
        <end position="154"/>
    </location>
</feature>
<dbReference type="EMBL" id="JBBVGT010000001">
    <property type="protein sequence ID" value="MFB5944211.1"/>
    <property type="molecule type" value="Genomic_DNA"/>
</dbReference>
<evidence type="ECO:0000313" key="12">
    <source>
        <dbReference type="Proteomes" id="UP001580928"/>
    </source>
</evidence>
<evidence type="ECO:0000256" key="7">
    <source>
        <dbReference type="ARBA" id="ARBA00023237"/>
    </source>
</evidence>
<dbReference type="InterPro" id="IPR041700">
    <property type="entry name" value="OMP_b-brl_3"/>
</dbReference>
<dbReference type="InterPro" id="IPR039426">
    <property type="entry name" value="TonB-dep_rcpt-like"/>
</dbReference>
<evidence type="ECO:0000313" key="11">
    <source>
        <dbReference type="EMBL" id="MFB5944211.1"/>
    </source>
</evidence>
<comment type="caution">
    <text evidence="11">The sequence shown here is derived from an EMBL/GenBank/DDBJ whole genome shotgun (WGS) entry which is preliminary data.</text>
</comment>
<proteinExistence type="inferred from homology"/>
<keyword evidence="4 8" id="KW-0812">Transmembrane</keyword>
<evidence type="ECO:0000256" key="2">
    <source>
        <dbReference type="ARBA" id="ARBA00022448"/>
    </source>
</evidence>
<keyword evidence="11" id="KW-0675">Receptor</keyword>
<evidence type="ECO:0000256" key="5">
    <source>
        <dbReference type="ARBA" id="ARBA00022729"/>
    </source>
</evidence>
<evidence type="ECO:0000259" key="9">
    <source>
        <dbReference type="Pfam" id="PF07715"/>
    </source>
</evidence>
<gene>
    <name evidence="11" type="ORF">WKR92_00055</name>
</gene>
<dbReference type="Proteomes" id="UP001580928">
    <property type="component" value="Unassembled WGS sequence"/>
</dbReference>
<keyword evidence="12" id="KW-1185">Reference proteome</keyword>